<dbReference type="SMART" id="SM00052">
    <property type="entry name" value="EAL"/>
    <property type="match status" value="1"/>
</dbReference>
<dbReference type="InterPro" id="IPR043128">
    <property type="entry name" value="Rev_trsase/Diguanyl_cyclase"/>
</dbReference>
<dbReference type="AlphaFoldDB" id="A0A1E7WVV5"/>
<evidence type="ECO:0000259" key="4">
    <source>
        <dbReference type="PROSITE" id="PS50887"/>
    </source>
</evidence>
<dbReference type="InterPro" id="IPR000014">
    <property type="entry name" value="PAS"/>
</dbReference>
<dbReference type="SUPFAM" id="SSF141868">
    <property type="entry name" value="EAL domain-like"/>
    <property type="match status" value="1"/>
</dbReference>
<sequence length="589" mass="65450">MRTALPVVSTGAIDALNRRIAALEAELRVATAAFETAEGMLVTDAHGIILRVNQGFSRITGYAAREAVGQRPAMLSSGKHDAAFYRKMWDTIRRDDRWEGEIWNRRKDGQHYPQHLSITAVRDQGGDLTNYVAVLTDITQRKAASEEIEMLAFYDPLTRLPNRRLLLERLRQILNASRLHDRYGALMFIDLDNFKTLNDTLGHNVGDLLLQQVAGRLQAALRHGDTVARLGGDEFVVLLEGLSSDQDEAAAHTEMLATAIRNALNLPYLLGSHTCHSTPSIGVTLFHNGHPPQPDELLMQADIAMYQAKQGGRNGMRFFDQGMQDHINARADMERALRIAIDLHQFELHYQIQVDQHGRARGAEALVRWRADGKMMSPAQFVPLAEETGLILQLGSWVLEEACARLRAWQEDPGLRALTLAVNVSAAQFHQPGFCEQVRGAVARHAIDPRLLKLELTEGIVLKNVEVAVQSMAALRAMGVRISLDDFGTGYSSLQYLKRLPLSQLKIDQSFIRDLVNDRSDQAIVTTIIAMARSLGLDVIAEGVETPEQRALLQKLGCFHYQGYLYGRPVAVADFEQLVLGPPSATPRA</sequence>
<proteinExistence type="predicted"/>
<dbReference type="InterPro" id="IPR052155">
    <property type="entry name" value="Biofilm_reg_signaling"/>
</dbReference>
<accession>A0A1E7WVV5</accession>
<dbReference type="InterPro" id="IPR000700">
    <property type="entry name" value="PAS-assoc_C"/>
</dbReference>
<dbReference type="PANTHER" id="PTHR44757">
    <property type="entry name" value="DIGUANYLATE CYCLASE DGCP"/>
    <property type="match status" value="1"/>
</dbReference>
<dbReference type="CDD" id="cd00130">
    <property type="entry name" value="PAS"/>
    <property type="match status" value="1"/>
</dbReference>
<dbReference type="InterPro" id="IPR000160">
    <property type="entry name" value="GGDEF_dom"/>
</dbReference>
<dbReference type="NCBIfam" id="TIGR00254">
    <property type="entry name" value="GGDEF"/>
    <property type="match status" value="1"/>
</dbReference>
<feature type="domain" description="GGDEF" evidence="4">
    <location>
        <begin position="182"/>
        <end position="321"/>
    </location>
</feature>
<dbReference type="SUPFAM" id="SSF55785">
    <property type="entry name" value="PYP-like sensor domain (PAS domain)"/>
    <property type="match status" value="1"/>
</dbReference>
<keyword evidence="6" id="KW-1185">Reference proteome</keyword>
<dbReference type="InterPro" id="IPR029787">
    <property type="entry name" value="Nucleotide_cyclase"/>
</dbReference>
<keyword evidence="5" id="KW-0378">Hydrolase</keyword>
<dbReference type="Pfam" id="PF00990">
    <property type="entry name" value="GGDEF"/>
    <property type="match status" value="1"/>
</dbReference>
<evidence type="ECO:0000259" key="2">
    <source>
        <dbReference type="PROSITE" id="PS50113"/>
    </source>
</evidence>
<organism evidence="5 6">
    <name type="scientific">Duganella phyllosphaerae</name>
    <dbReference type="NCBI Taxonomy" id="762836"/>
    <lineage>
        <taxon>Bacteria</taxon>
        <taxon>Pseudomonadati</taxon>
        <taxon>Pseudomonadota</taxon>
        <taxon>Betaproteobacteria</taxon>
        <taxon>Burkholderiales</taxon>
        <taxon>Oxalobacteraceae</taxon>
        <taxon>Telluria group</taxon>
        <taxon>Duganella</taxon>
    </lineage>
</organism>
<dbReference type="RefSeq" id="WP_229255296.1">
    <property type="nucleotide sequence ID" value="NZ_LROM01000071.1"/>
</dbReference>
<protein>
    <submittedName>
        <fullName evidence="5">Cyclic di-GMP phosphodiesterase Gmr</fullName>
        <ecNumber evidence="5">3.1.4.52</ecNumber>
    </submittedName>
</protein>
<dbReference type="CDD" id="cd01949">
    <property type="entry name" value="GGDEF"/>
    <property type="match status" value="1"/>
</dbReference>
<dbReference type="PANTHER" id="PTHR44757:SF2">
    <property type="entry name" value="BIOFILM ARCHITECTURE MAINTENANCE PROTEIN MBAA"/>
    <property type="match status" value="1"/>
</dbReference>
<feature type="domain" description="PAS" evidence="1">
    <location>
        <begin position="23"/>
        <end position="70"/>
    </location>
</feature>
<dbReference type="EC" id="3.1.4.52" evidence="5"/>
<dbReference type="PROSITE" id="PS50112">
    <property type="entry name" value="PAS"/>
    <property type="match status" value="1"/>
</dbReference>
<dbReference type="InterPro" id="IPR001610">
    <property type="entry name" value="PAC"/>
</dbReference>
<dbReference type="Gene3D" id="3.30.70.270">
    <property type="match status" value="1"/>
</dbReference>
<dbReference type="InterPro" id="IPR035919">
    <property type="entry name" value="EAL_sf"/>
</dbReference>
<dbReference type="Pfam" id="PF13426">
    <property type="entry name" value="PAS_9"/>
    <property type="match status" value="1"/>
</dbReference>
<dbReference type="PROSITE" id="PS50883">
    <property type="entry name" value="EAL"/>
    <property type="match status" value="1"/>
</dbReference>
<dbReference type="PATRIC" id="fig|762836.4.peg.1825"/>
<dbReference type="Gene3D" id="3.30.450.20">
    <property type="entry name" value="PAS domain"/>
    <property type="match status" value="1"/>
</dbReference>
<dbReference type="SMART" id="SM00267">
    <property type="entry name" value="GGDEF"/>
    <property type="match status" value="1"/>
</dbReference>
<dbReference type="CDD" id="cd01948">
    <property type="entry name" value="EAL"/>
    <property type="match status" value="1"/>
</dbReference>
<dbReference type="SUPFAM" id="SSF55073">
    <property type="entry name" value="Nucleotide cyclase"/>
    <property type="match status" value="1"/>
</dbReference>
<dbReference type="GO" id="GO:0071111">
    <property type="term" value="F:cyclic-guanylate-specific phosphodiesterase activity"/>
    <property type="evidence" value="ECO:0007669"/>
    <property type="project" value="UniProtKB-EC"/>
</dbReference>
<gene>
    <name evidence="5" type="primary">gmr_8</name>
    <name evidence="5" type="ORF">DUPY_17550</name>
</gene>
<name>A0A1E7WVV5_9BURK</name>
<dbReference type="NCBIfam" id="TIGR00229">
    <property type="entry name" value="sensory_box"/>
    <property type="match status" value="1"/>
</dbReference>
<feature type="domain" description="EAL" evidence="3">
    <location>
        <begin position="330"/>
        <end position="583"/>
    </location>
</feature>
<dbReference type="Proteomes" id="UP000175989">
    <property type="component" value="Unassembled WGS sequence"/>
</dbReference>
<comment type="caution">
    <text evidence="5">The sequence shown here is derived from an EMBL/GenBank/DDBJ whole genome shotgun (WGS) entry which is preliminary data.</text>
</comment>
<reference evidence="6" key="1">
    <citation type="journal article" date="2016" name="Front. Microbiol.">
        <title>Molecular Keys to the Janthinobacterium and Duganella spp. Interaction with the Plant Pathogen Fusarium graminearum.</title>
        <authorList>
            <person name="Haack F.S."/>
            <person name="Poehlein A."/>
            <person name="Kroger C."/>
            <person name="Voigt C.A."/>
            <person name="Piepenbring M."/>
            <person name="Bode H.B."/>
            <person name="Daniel R."/>
            <person name="Schafer W."/>
            <person name="Streit W.R."/>
        </authorList>
    </citation>
    <scope>NUCLEOTIDE SEQUENCE [LARGE SCALE GENOMIC DNA]</scope>
    <source>
        <strain evidence="6">T54</strain>
    </source>
</reference>
<evidence type="ECO:0000313" key="6">
    <source>
        <dbReference type="Proteomes" id="UP000175989"/>
    </source>
</evidence>
<dbReference type="PROSITE" id="PS50113">
    <property type="entry name" value="PAC"/>
    <property type="match status" value="1"/>
</dbReference>
<dbReference type="PROSITE" id="PS50887">
    <property type="entry name" value="GGDEF"/>
    <property type="match status" value="1"/>
</dbReference>
<dbReference type="SMART" id="SM00086">
    <property type="entry name" value="PAC"/>
    <property type="match status" value="1"/>
</dbReference>
<dbReference type="Gene3D" id="3.20.20.450">
    <property type="entry name" value="EAL domain"/>
    <property type="match status" value="1"/>
</dbReference>
<dbReference type="EMBL" id="LROM01000071">
    <property type="protein sequence ID" value="OFA03940.1"/>
    <property type="molecule type" value="Genomic_DNA"/>
</dbReference>
<dbReference type="InterPro" id="IPR001633">
    <property type="entry name" value="EAL_dom"/>
</dbReference>
<dbReference type="Pfam" id="PF00563">
    <property type="entry name" value="EAL"/>
    <property type="match status" value="1"/>
</dbReference>
<evidence type="ECO:0000259" key="3">
    <source>
        <dbReference type="PROSITE" id="PS50883"/>
    </source>
</evidence>
<dbReference type="InterPro" id="IPR035965">
    <property type="entry name" value="PAS-like_dom_sf"/>
</dbReference>
<feature type="domain" description="PAC" evidence="2">
    <location>
        <begin position="96"/>
        <end position="150"/>
    </location>
</feature>
<evidence type="ECO:0000259" key="1">
    <source>
        <dbReference type="PROSITE" id="PS50112"/>
    </source>
</evidence>
<dbReference type="SMART" id="SM00091">
    <property type="entry name" value="PAS"/>
    <property type="match status" value="1"/>
</dbReference>
<evidence type="ECO:0000313" key="5">
    <source>
        <dbReference type="EMBL" id="OFA03940.1"/>
    </source>
</evidence>